<accession>A0A4Y7TF05</accession>
<feature type="compositionally biased region" description="Polar residues" evidence="8">
    <location>
        <begin position="697"/>
        <end position="710"/>
    </location>
</feature>
<organism evidence="10 11">
    <name type="scientific">Coprinellus micaceus</name>
    <name type="common">Glistening ink-cap mushroom</name>
    <name type="synonym">Coprinus micaceus</name>
    <dbReference type="NCBI Taxonomy" id="71717"/>
    <lineage>
        <taxon>Eukaryota</taxon>
        <taxon>Fungi</taxon>
        <taxon>Dikarya</taxon>
        <taxon>Basidiomycota</taxon>
        <taxon>Agaricomycotina</taxon>
        <taxon>Agaricomycetes</taxon>
        <taxon>Agaricomycetidae</taxon>
        <taxon>Agaricales</taxon>
        <taxon>Agaricineae</taxon>
        <taxon>Psathyrellaceae</taxon>
        <taxon>Coprinellus</taxon>
    </lineage>
</organism>
<dbReference type="InterPro" id="IPR007219">
    <property type="entry name" value="XnlR_reg_dom"/>
</dbReference>
<feature type="region of interest" description="Disordered" evidence="8">
    <location>
        <begin position="1"/>
        <end position="31"/>
    </location>
</feature>
<dbReference type="PROSITE" id="PS50048">
    <property type="entry name" value="ZN2_CY6_FUNGAL_2"/>
    <property type="match status" value="1"/>
</dbReference>
<feature type="region of interest" description="Disordered" evidence="8">
    <location>
        <begin position="679"/>
        <end position="742"/>
    </location>
</feature>
<dbReference type="CDD" id="cd12148">
    <property type="entry name" value="fungal_TF_MHR"/>
    <property type="match status" value="1"/>
</dbReference>
<evidence type="ECO:0000256" key="7">
    <source>
        <dbReference type="ARBA" id="ARBA00023242"/>
    </source>
</evidence>
<feature type="domain" description="Zn(2)-C6 fungal-type" evidence="9">
    <location>
        <begin position="39"/>
        <end position="71"/>
    </location>
</feature>
<evidence type="ECO:0000313" key="11">
    <source>
        <dbReference type="Proteomes" id="UP000298030"/>
    </source>
</evidence>
<dbReference type="SMART" id="SM00066">
    <property type="entry name" value="GAL4"/>
    <property type="match status" value="1"/>
</dbReference>
<evidence type="ECO:0000256" key="2">
    <source>
        <dbReference type="ARBA" id="ARBA00022723"/>
    </source>
</evidence>
<evidence type="ECO:0000259" key="9">
    <source>
        <dbReference type="PROSITE" id="PS50048"/>
    </source>
</evidence>
<proteinExistence type="predicted"/>
<evidence type="ECO:0000256" key="1">
    <source>
        <dbReference type="ARBA" id="ARBA00004123"/>
    </source>
</evidence>
<keyword evidence="6" id="KW-0804">Transcription</keyword>
<dbReference type="PANTHER" id="PTHR31313">
    <property type="entry name" value="TY1 ENHANCER ACTIVATOR"/>
    <property type="match status" value="1"/>
</dbReference>
<dbReference type="SMART" id="SM00906">
    <property type="entry name" value="Fungal_trans"/>
    <property type="match status" value="1"/>
</dbReference>
<dbReference type="Gene3D" id="4.10.240.10">
    <property type="entry name" value="Zn(2)-C6 fungal-type DNA-binding domain"/>
    <property type="match status" value="1"/>
</dbReference>
<feature type="region of interest" description="Disordered" evidence="8">
    <location>
        <begin position="761"/>
        <end position="847"/>
    </location>
</feature>
<protein>
    <recommendedName>
        <fullName evidence="9">Zn(2)-C6 fungal-type domain-containing protein</fullName>
    </recommendedName>
</protein>
<dbReference type="PROSITE" id="PS00463">
    <property type="entry name" value="ZN2_CY6_FUNGAL_1"/>
    <property type="match status" value="1"/>
</dbReference>
<dbReference type="InterPro" id="IPR051615">
    <property type="entry name" value="Transcr_Regulatory_Elem"/>
</dbReference>
<feature type="compositionally biased region" description="Polar residues" evidence="8">
    <location>
        <begin position="785"/>
        <end position="794"/>
    </location>
</feature>
<dbReference type="GO" id="GO:0008270">
    <property type="term" value="F:zinc ion binding"/>
    <property type="evidence" value="ECO:0007669"/>
    <property type="project" value="InterPro"/>
</dbReference>
<evidence type="ECO:0000256" key="4">
    <source>
        <dbReference type="ARBA" id="ARBA00023015"/>
    </source>
</evidence>
<dbReference type="SUPFAM" id="SSF57701">
    <property type="entry name" value="Zn2/Cys6 DNA-binding domain"/>
    <property type="match status" value="1"/>
</dbReference>
<feature type="compositionally biased region" description="Acidic residues" evidence="8">
    <location>
        <begin position="135"/>
        <end position="154"/>
    </location>
</feature>
<feature type="compositionally biased region" description="Low complexity" evidence="8">
    <location>
        <begin position="716"/>
        <end position="728"/>
    </location>
</feature>
<dbReference type="InterPro" id="IPR001138">
    <property type="entry name" value="Zn2Cys6_DnaBD"/>
</dbReference>
<dbReference type="Proteomes" id="UP000298030">
    <property type="component" value="Unassembled WGS sequence"/>
</dbReference>
<dbReference type="GO" id="GO:0005634">
    <property type="term" value="C:nucleus"/>
    <property type="evidence" value="ECO:0007669"/>
    <property type="project" value="UniProtKB-SubCell"/>
</dbReference>
<dbReference type="GO" id="GO:0003677">
    <property type="term" value="F:DNA binding"/>
    <property type="evidence" value="ECO:0007669"/>
    <property type="project" value="UniProtKB-KW"/>
</dbReference>
<sequence length="922" mass="102116">MPPGLLQPPSGAATDQQVAGPTPPSQTQARGRGTYVQQACSVCRAKKVRCDGRRPVCATCETANRQSECTWSKEQAPLRKNRTEAYFESLKKRLTASEEYNAYLISELEKCRKEHGGPGLDTSFLQRRPPALEGSLDDVDPTDYGGGEDSDTPDVDNSMHGLIAPIQRLTLIEGGGLIAYGSTSVFRFRPVDIQNIPSRFPAIVEDPDDTYVLLLEGADETHYNPDLDWSRYLPSAVPLDRRGHDKALDLLFKFVTSWCLRVVPPLFLRDMCRALTTPKSQPCPKTAHYSPMLHNALLALALGFSDDPAVRDYKARQYFADEAKKYVEAESSKPNLATVNALSVIATYHSSQGDQTLGFMFFGMAARMSQALGLDVDCQEWVESGLIEKTDVLDRYWTYWTTFAQDVNWSLYVGRDFCVRAPSESEFRDMPIPFVDSELDGLPFHHPPSGIPSQPNYLSKIFASTCELLVVARRIMNVVNGINKTSTKVRQSVIDEMITDIDLQLNTWRASLSPEVDLTPKNKMTATPHKLMVHMAYWWQFILLHRPYFHRSPKVIHSSDKAIDHSKLCKRSAEHIMDLLGVWRQLYTLRYVPITLIQPLFAAGTIYLLSGVQATSGIRVAQKELKHSVDSLKLLISYLREIGKSWQCALNIESILRALVEEQLKPAIQKRQGLLLSKEKANGNGNANVDSERRGTYVTNPPSRRLSQTSRKGRSRQSSNPSSSSRSRSTTKAPLDSPTIAVHPALDIDTKMVDATFSQEMLSPWGSSPPGSSPIPINRPRSRSTGAPQRSAPTHGSPISIGAQQAPSPNPANGSPTTRWASPTTGSPTISFFQDPSRMSMPPPSPLQTMHNSTNVSLDQEALFGMINSFDVGAGEEAVNFNHYDYDNFEMSRYFAMPSDANLSIAPFVVGGVDAGHAPAPH</sequence>
<feature type="compositionally biased region" description="Low complexity" evidence="8">
    <location>
        <begin position="763"/>
        <end position="779"/>
    </location>
</feature>
<gene>
    <name evidence="10" type="ORF">FA13DRAFT_1708767</name>
</gene>
<keyword evidence="4" id="KW-0805">Transcription regulation</keyword>
<dbReference type="AlphaFoldDB" id="A0A4Y7TF05"/>
<dbReference type="Pfam" id="PF04082">
    <property type="entry name" value="Fungal_trans"/>
    <property type="match status" value="1"/>
</dbReference>
<dbReference type="EMBL" id="QPFP01000014">
    <property type="protein sequence ID" value="TEB32757.1"/>
    <property type="molecule type" value="Genomic_DNA"/>
</dbReference>
<evidence type="ECO:0000256" key="8">
    <source>
        <dbReference type="SAM" id="MobiDB-lite"/>
    </source>
</evidence>
<feature type="region of interest" description="Disordered" evidence="8">
    <location>
        <begin position="119"/>
        <end position="158"/>
    </location>
</feature>
<evidence type="ECO:0000256" key="5">
    <source>
        <dbReference type="ARBA" id="ARBA00023125"/>
    </source>
</evidence>
<keyword evidence="3" id="KW-0862">Zinc</keyword>
<dbReference type="Pfam" id="PF00172">
    <property type="entry name" value="Zn_clus"/>
    <property type="match status" value="1"/>
</dbReference>
<keyword evidence="11" id="KW-1185">Reference proteome</keyword>
<comment type="subcellular location">
    <subcellularLocation>
        <location evidence="1">Nucleus</location>
    </subcellularLocation>
</comment>
<comment type="caution">
    <text evidence="10">The sequence shown here is derived from an EMBL/GenBank/DDBJ whole genome shotgun (WGS) entry which is preliminary data.</text>
</comment>
<dbReference type="CDD" id="cd00067">
    <property type="entry name" value="GAL4"/>
    <property type="match status" value="1"/>
</dbReference>
<evidence type="ECO:0000256" key="3">
    <source>
        <dbReference type="ARBA" id="ARBA00022833"/>
    </source>
</evidence>
<dbReference type="GO" id="GO:0006351">
    <property type="term" value="P:DNA-templated transcription"/>
    <property type="evidence" value="ECO:0007669"/>
    <property type="project" value="InterPro"/>
</dbReference>
<feature type="compositionally biased region" description="Polar residues" evidence="8">
    <location>
        <begin position="13"/>
        <end position="31"/>
    </location>
</feature>
<dbReference type="PANTHER" id="PTHR31313:SF81">
    <property type="entry name" value="TY1 ENHANCER ACTIVATOR"/>
    <property type="match status" value="1"/>
</dbReference>
<evidence type="ECO:0000313" key="10">
    <source>
        <dbReference type="EMBL" id="TEB32757.1"/>
    </source>
</evidence>
<feature type="compositionally biased region" description="Polar residues" evidence="8">
    <location>
        <begin position="802"/>
        <end position="834"/>
    </location>
</feature>
<keyword evidence="5" id="KW-0238">DNA-binding</keyword>
<dbReference type="OrthoDB" id="2154091at2759"/>
<reference evidence="10 11" key="1">
    <citation type="journal article" date="2019" name="Nat. Ecol. Evol.">
        <title>Megaphylogeny resolves global patterns of mushroom evolution.</title>
        <authorList>
            <person name="Varga T."/>
            <person name="Krizsan K."/>
            <person name="Foldi C."/>
            <person name="Dima B."/>
            <person name="Sanchez-Garcia M."/>
            <person name="Sanchez-Ramirez S."/>
            <person name="Szollosi G.J."/>
            <person name="Szarkandi J.G."/>
            <person name="Papp V."/>
            <person name="Albert L."/>
            <person name="Andreopoulos W."/>
            <person name="Angelini C."/>
            <person name="Antonin V."/>
            <person name="Barry K.W."/>
            <person name="Bougher N.L."/>
            <person name="Buchanan P."/>
            <person name="Buyck B."/>
            <person name="Bense V."/>
            <person name="Catcheside P."/>
            <person name="Chovatia M."/>
            <person name="Cooper J."/>
            <person name="Damon W."/>
            <person name="Desjardin D."/>
            <person name="Finy P."/>
            <person name="Geml J."/>
            <person name="Haridas S."/>
            <person name="Hughes K."/>
            <person name="Justo A."/>
            <person name="Karasinski D."/>
            <person name="Kautmanova I."/>
            <person name="Kiss B."/>
            <person name="Kocsube S."/>
            <person name="Kotiranta H."/>
            <person name="LaButti K.M."/>
            <person name="Lechner B.E."/>
            <person name="Liimatainen K."/>
            <person name="Lipzen A."/>
            <person name="Lukacs Z."/>
            <person name="Mihaltcheva S."/>
            <person name="Morgado L.N."/>
            <person name="Niskanen T."/>
            <person name="Noordeloos M.E."/>
            <person name="Ohm R.A."/>
            <person name="Ortiz-Santana B."/>
            <person name="Ovrebo C."/>
            <person name="Racz N."/>
            <person name="Riley R."/>
            <person name="Savchenko A."/>
            <person name="Shiryaev A."/>
            <person name="Soop K."/>
            <person name="Spirin V."/>
            <person name="Szebenyi C."/>
            <person name="Tomsovsky M."/>
            <person name="Tulloss R.E."/>
            <person name="Uehling J."/>
            <person name="Grigoriev I.V."/>
            <person name="Vagvolgyi C."/>
            <person name="Papp T."/>
            <person name="Martin F.M."/>
            <person name="Miettinen O."/>
            <person name="Hibbett D.S."/>
            <person name="Nagy L.G."/>
        </authorList>
    </citation>
    <scope>NUCLEOTIDE SEQUENCE [LARGE SCALE GENOMIC DNA]</scope>
    <source>
        <strain evidence="10 11">FP101781</strain>
    </source>
</reference>
<keyword evidence="7" id="KW-0539">Nucleus</keyword>
<dbReference type="STRING" id="71717.A0A4Y7TF05"/>
<evidence type="ECO:0000256" key="6">
    <source>
        <dbReference type="ARBA" id="ARBA00023163"/>
    </source>
</evidence>
<dbReference type="GO" id="GO:0000981">
    <property type="term" value="F:DNA-binding transcription factor activity, RNA polymerase II-specific"/>
    <property type="evidence" value="ECO:0007669"/>
    <property type="project" value="InterPro"/>
</dbReference>
<name>A0A4Y7TF05_COPMI</name>
<dbReference type="InterPro" id="IPR036864">
    <property type="entry name" value="Zn2-C6_fun-type_DNA-bd_sf"/>
</dbReference>
<keyword evidence="2" id="KW-0479">Metal-binding</keyword>